<keyword evidence="4" id="KW-0472">Membrane</keyword>
<dbReference type="SMART" id="SM00213">
    <property type="entry name" value="UBQ"/>
    <property type="match status" value="1"/>
</dbReference>
<dbReference type="InterPro" id="IPR000626">
    <property type="entry name" value="Ubiquitin-like_dom"/>
</dbReference>
<dbReference type="Pfam" id="PF11976">
    <property type="entry name" value="Rad60-SLD"/>
    <property type="match status" value="1"/>
</dbReference>
<feature type="domain" description="Ubiquitin-like" evidence="5">
    <location>
        <begin position="17"/>
        <end position="105"/>
    </location>
</feature>
<feature type="transmembrane region" description="Helical" evidence="4">
    <location>
        <begin position="236"/>
        <end position="254"/>
    </location>
</feature>
<accession>A0A4W2I5R4</accession>
<dbReference type="Ensembl" id="ENSBIXT00005026615.1">
    <property type="protein sequence ID" value="ENSBIXP00005037551.1"/>
    <property type="gene ID" value="ENSBIXG00005019400.1"/>
</dbReference>
<dbReference type="Proteomes" id="UP000429181">
    <property type="component" value="Chromosome 1"/>
</dbReference>
<dbReference type="PANTHER" id="PTHR10562">
    <property type="entry name" value="SMALL UBIQUITIN-RELATED MODIFIER"/>
    <property type="match status" value="1"/>
</dbReference>
<organism evidence="6 7">
    <name type="scientific">Bos indicus x Bos taurus</name>
    <name type="common">Hybrid cattle</name>
    <dbReference type="NCBI Taxonomy" id="30522"/>
    <lineage>
        <taxon>Eukaryota</taxon>
        <taxon>Metazoa</taxon>
        <taxon>Chordata</taxon>
        <taxon>Craniata</taxon>
        <taxon>Vertebrata</taxon>
        <taxon>Euteleostomi</taxon>
        <taxon>Mammalia</taxon>
        <taxon>Eutheria</taxon>
        <taxon>Laurasiatheria</taxon>
        <taxon>Artiodactyla</taxon>
        <taxon>Ruminantia</taxon>
        <taxon>Pecora</taxon>
        <taxon>Bovidae</taxon>
        <taxon>Bovinae</taxon>
        <taxon>Bos</taxon>
    </lineage>
</organism>
<evidence type="ECO:0000256" key="1">
    <source>
        <dbReference type="ARBA" id="ARBA00009185"/>
    </source>
</evidence>
<dbReference type="FunFam" id="3.10.20.90:FF:000482">
    <property type="entry name" value="Small ubiquitin-related modifier 2"/>
    <property type="match status" value="1"/>
</dbReference>
<name>A0A4W2I5R4_BOBOX</name>
<keyword evidence="2" id="KW-1017">Isopeptide bond</keyword>
<dbReference type="SUPFAM" id="SSF54236">
    <property type="entry name" value="Ubiquitin-like"/>
    <property type="match status" value="1"/>
</dbReference>
<dbReference type="InterPro" id="IPR022617">
    <property type="entry name" value="Rad60/SUMO-like_dom"/>
</dbReference>
<evidence type="ECO:0000256" key="3">
    <source>
        <dbReference type="ARBA" id="ARBA00022786"/>
    </source>
</evidence>
<dbReference type="CDD" id="cd16115">
    <property type="entry name" value="Ubl_SUMO2_3_4"/>
    <property type="match status" value="1"/>
</dbReference>
<gene>
    <name evidence="6" type="primary">SUMO3</name>
</gene>
<protein>
    <submittedName>
        <fullName evidence="6">Small ubiquitin like modifier 3</fullName>
    </submittedName>
</protein>
<reference evidence="6" key="2">
    <citation type="submission" date="2025-08" db="UniProtKB">
        <authorList>
            <consortium name="Ensembl"/>
        </authorList>
    </citation>
    <scope>IDENTIFICATION</scope>
</reference>
<keyword evidence="4" id="KW-1133">Transmembrane helix</keyword>
<proteinExistence type="inferred from homology"/>
<keyword evidence="3" id="KW-0833">Ubl conjugation pathway</keyword>
<dbReference type="AlphaFoldDB" id="A0A4W2I5R4"/>
<keyword evidence="4" id="KW-0812">Transmembrane</keyword>
<reference evidence="6 7" key="1">
    <citation type="submission" date="2018-11" db="EMBL/GenBank/DDBJ databases">
        <title>Haplotype-resolved cattle genomes.</title>
        <authorList>
            <person name="Low W.Y."/>
            <person name="Tearle R."/>
            <person name="Bickhart D.M."/>
            <person name="Rosen B.D."/>
            <person name="Koren S."/>
            <person name="Rhie A."/>
            <person name="Hiendleder S."/>
            <person name="Phillippy A.M."/>
            <person name="Smith T.P.L."/>
            <person name="Williams J.L."/>
        </authorList>
    </citation>
    <scope>NUCLEOTIDE SEQUENCE [LARGE SCALE GENOMIC DNA]</scope>
</reference>
<evidence type="ECO:0000313" key="6">
    <source>
        <dbReference type="Ensembl" id="ENSBIXP00005037551.1"/>
    </source>
</evidence>
<sequence>MSEEKPKEGVKTENDHINLKVAGQDGSVVQFKIKRHTPLSKLMKAYCERQGLSMRQIRFRFDGQPINETDTPAQADVIATSCCRDTGPAALVCSYIPASISCALSTDAKGHEWRGVRRAPFPPASATTCGSVSWRWKTRTPSTCSSSRRGAPGWPAASWGAASRAPIPSWHRAVFAIEQWTCGQAHQQGGSDTEDIPQKDFALMHLSATVVMVPSLPRPITWYLCLGKMRGEGLGLCFYFFIFLPPMTFSYDIFSKLVA</sequence>
<evidence type="ECO:0000313" key="7">
    <source>
        <dbReference type="Proteomes" id="UP000429181"/>
    </source>
</evidence>
<evidence type="ECO:0000259" key="5">
    <source>
        <dbReference type="SMART" id="SM00213"/>
    </source>
</evidence>
<comment type="similarity">
    <text evidence="1">Belongs to the ubiquitin family. SUMO subfamily.</text>
</comment>
<dbReference type="InterPro" id="IPR029071">
    <property type="entry name" value="Ubiquitin-like_domsf"/>
</dbReference>
<dbReference type="Gene3D" id="3.10.20.90">
    <property type="entry name" value="Phosphatidylinositol 3-kinase Catalytic Subunit, Chain A, domain 1"/>
    <property type="match status" value="1"/>
</dbReference>
<dbReference type="GeneTree" id="ENSGT00950000182895"/>
<evidence type="ECO:0000256" key="4">
    <source>
        <dbReference type="SAM" id="Phobius"/>
    </source>
</evidence>
<evidence type="ECO:0000256" key="2">
    <source>
        <dbReference type="ARBA" id="ARBA00022499"/>
    </source>
</evidence>